<protein>
    <submittedName>
        <fullName evidence="3">Histidine kinase</fullName>
    </submittedName>
</protein>
<dbReference type="EMBL" id="PCMW01000080">
    <property type="protein sequence ID" value="PDS22729.1"/>
    <property type="molecule type" value="Genomic_DNA"/>
</dbReference>
<dbReference type="Pfam" id="PF13239">
    <property type="entry name" value="2TM"/>
    <property type="match status" value="1"/>
</dbReference>
<proteinExistence type="predicted"/>
<keyword evidence="3" id="KW-0808">Transferase</keyword>
<evidence type="ECO:0000256" key="1">
    <source>
        <dbReference type="SAM" id="Phobius"/>
    </source>
</evidence>
<dbReference type="OrthoDB" id="8965954at2"/>
<evidence type="ECO:0000313" key="3">
    <source>
        <dbReference type="EMBL" id="PDS22729.1"/>
    </source>
</evidence>
<comment type="caution">
    <text evidence="3">The sequence shown here is derived from an EMBL/GenBank/DDBJ whole genome shotgun (WGS) entry which is preliminary data.</text>
</comment>
<evidence type="ECO:0000259" key="2">
    <source>
        <dbReference type="Pfam" id="PF13239"/>
    </source>
</evidence>
<accession>A0A2H3K9B7</accession>
<sequence length="96" mass="11313">MENYNQIDERYIAAQKRVQEIKGFYGHLASYVLVNLFLLILNLVSSPGHLWFFWPALGWGTGLLAHGIKVFQIMPFLGKDWEERKIKELLNKEEYK</sequence>
<dbReference type="Proteomes" id="UP000220828">
    <property type="component" value="Unassembled WGS sequence"/>
</dbReference>
<keyword evidence="1" id="KW-0472">Membrane</keyword>
<keyword evidence="3" id="KW-0418">Kinase</keyword>
<feature type="transmembrane region" description="Helical" evidence="1">
    <location>
        <begin position="24"/>
        <end position="44"/>
    </location>
</feature>
<feature type="transmembrane region" description="Helical" evidence="1">
    <location>
        <begin position="56"/>
        <end position="77"/>
    </location>
</feature>
<keyword evidence="1" id="KW-0812">Transmembrane</keyword>
<dbReference type="OMA" id="DESDWEN"/>
<gene>
    <name evidence="3" type="ORF">B0A77_12465</name>
</gene>
<keyword evidence="1" id="KW-1133">Transmembrane helix</keyword>
<name>A0A2H3K9B7_9FLAO</name>
<dbReference type="GO" id="GO:0016301">
    <property type="term" value="F:kinase activity"/>
    <property type="evidence" value="ECO:0007669"/>
    <property type="project" value="UniProtKB-KW"/>
</dbReference>
<evidence type="ECO:0000313" key="4">
    <source>
        <dbReference type="Proteomes" id="UP000220828"/>
    </source>
</evidence>
<reference evidence="3 4" key="1">
    <citation type="submission" date="2017-09" db="EMBL/GenBank/DDBJ databases">
        <title>Whole genomes of Flavobacteriaceae.</title>
        <authorList>
            <person name="Stine C."/>
            <person name="Li C."/>
            <person name="Tadesse D."/>
        </authorList>
    </citation>
    <scope>NUCLEOTIDE SEQUENCE [LARGE SCALE GENOMIC DNA]</scope>
    <source>
        <strain evidence="3 4">ATCC 35036</strain>
    </source>
</reference>
<dbReference type="InterPro" id="IPR025698">
    <property type="entry name" value="2TM_dom"/>
</dbReference>
<feature type="domain" description="2TM" evidence="2">
    <location>
        <begin position="14"/>
        <end position="90"/>
    </location>
</feature>
<organism evidence="3 4">
    <name type="scientific">Flavobacterium branchiophilum</name>
    <dbReference type="NCBI Taxonomy" id="55197"/>
    <lineage>
        <taxon>Bacteria</taxon>
        <taxon>Pseudomonadati</taxon>
        <taxon>Bacteroidota</taxon>
        <taxon>Flavobacteriia</taxon>
        <taxon>Flavobacteriales</taxon>
        <taxon>Flavobacteriaceae</taxon>
        <taxon>Flavobacterium</taxon>
    </lineage>
</organism>
<dbReference type="RefSeq" id="WP_014084332.1">
    <property type="nucleotide sequence ID" value="NZ_CBCSFI010000008.1"/>
</dbReference>
<dbReference type="AlphaFoldDB" id="A0A2H3K9B7"/>